<dbReference type="Gene3D" id="3.40.50.300">
    <property type="entry name" value="P-loop containing nucleotide triphosphate hydrolases"/>
    <property type="match status" value="1"/>
</dbReference>
<sequence>MSGVQLTTNFTRRMLPGHGAAPHVAIVSFWAPHAGSPGPDRMAFWTRLHASIAHVRTKSREKETRGTGRSGMHDFANLPSLRRKFEKTELNQRFLADNGVYPECCKSDDAEAAVVAVMRGQGLLLLGAPGVGKTHLLRDIIVSLKEAGRRVDYIAKAHMATKNLGSDVTTADSWVRRHVRAGGCHCHVLVVEELSQIDVQLWADLAPVRFKGKAFICCGDLGQFQAVSESWAKSTVPEGALQDSHMQLEMCDANRLTLTENKRSDEKLAFYTGLRCVTEELNRMQNQLTKPPGVTFIRAPPPTRAGNQPQSMWLWPGQQQLIGAGGKCLKGLFYSVLEVTEDTVALEDQTLTHQKAVRSLRLAHALTHASCQGLTLRGRVRLETESPNMTLRHLYVGISRATAASLVEVV</sequence>
<organism evidence="1 2">
    <name type="scientific">Polarella glacialis</name>
    <name type="common">Dinoflagellate</name>
    <dbReference type="NCBI Taxonomy" id="89957"/>
    <lineage>
        <taxon>Eukaryota</taxon>
        <taxon>Sar</taxon>
        <taxon>Alveolata</taxon>
        <taxon>Dinophyceae</taxon>
        <taxon>Suessiales</taxon>
        <taxon>Suessiaceae</taxon>
        <taxon>Polarella</taxon>
    </lineage>
</organism>
<evidence type="ECO:0000313" key="2">
    <source>
        <dbReference type="Proteomes" id="UP000654075"/>
    </source>
</evidence>
<protein>
    <submittedName>
        <fullName evidence="1">Uncharacterized protein</fullName>
    </submittedName>
</protein>
<keyword evidence="2" id="KW-1185">Reference proteome</keyword>
<dbReference type="EMBL" id="CAJNNV010031594">
    <property type="protein sequence ID" value="CAE8637016.1"/>
    <property type="molecule type" value="Genomic_DNA"/>
</dbReference>
<accession>A0A813HGG7</accession>
<proteinExistence type="predicted"/>
<gene>
    <name evidence="1" type="ORF">PGLA1383_LOCUS52416</name>
</gene>
<comment type="caution">
    <text evidence="1">The sequence shown here is derived from an EMBL/GenBank/DDBJ whole genome shotgun (WGS) entry which is preliminary data.</text>
</comment>
<reference evidence="1" key="1">
    <citation type="submission" date="2021-02" db="EMBL/GenBank/DDBJ databases">
        <authorList>
            <person name="Dougan E. K."/>
            <person name="Rhodes N."/>
            <person name="Thang M."/>
            <person name="Chan C."/>
        </authorList>
    </citation>
    <scope>NUCLEOTIDE SEQUENCE</scope>
</reference>
<dbReference type="InterPro" id="IPR027417">
    <property type="entry name" value="P-loop_NTPase"/>
</dbReference>
<dbReference type="Proteomes" id="UP000654075">
    <property type="component" value="Unassembled WGS sequence"/>
</dbReference>
<evidence type="ECO:0000313" key="1">
    <source>
        <dbReference type="EMBL" id="CAE8637016.1"/>
    </source>
</evidence>
<dbReference type="SUPFAM" id="SSF52540">
    <property type="entry name" value="P-loop containing nucleoside triphosphate hydrolases"/>
    <property type="match status" value="1"/>
</dbReference>
<dbReference type="AlphaFoldDB" id="A0A813HGG7"/>
<dbReference type="Pfam" id="PF13604">
    <property type="entry name" value="AAA_30"/>
    <property type="match status" value="1"/>
</dbReference>
<name>A0A813HGG7_POLGL</name>
<dbReference type="OrthoDB" id="446882at2759"/>